<evidence type="ECO:0000256" key="1">
    <source>
        <dbReference type="SAM" id="Phobius"/>
    </source>
</evidence>
<dbReference type="EMBL" id="JAPDFW010000080">
    <property type="protein sequence ID" value="KAJ5072689.1"/>
    <property type="molecule type" value="Genomic_DNA"/>
</dbReference>
<dbReference type="SUPFAM" id="SSF63825">
    <property type="entry name" value="YWTD domain"/>
    <property type="match status" value="1"/>
</dbReference>
<dbReference type="SUPFAM" id="SSF51004">
    <property type="entry name" value="C-terminal (heme d1) domain of cytochrome cd1-nitrite reductase"/>
    <property type="match status" value="1"/>
</dbReference>
<keyword evidence="1" id="KW-1133">Transmembrane helix</keyword>
<dbReference type="Proteomes" id="UP001149090">
    <property type="component" value="Unassembled WGS sequence"/>
</dbReference>
<keyword evidence="1" id="KW-0472">Membrane</keyword>
<protein>
    <submittedName>
        <fullName evidence="3">G-like domain repeat protein</fullName>
    </submittedName>
</protein>
<gene>
    <name evidence="3" type="ORF">M0811_09386</name>
</gene>
<comment type="caution">
    <text evidence="3">The sequence shown here is derived from an EMBL/GenBank/DDBJ whole genome shotgun (WGS) entry which is preliminary data.</text>
</comment>
<evidence type="ECO:0000313" key="4">
    <source>
        <dbReference type="Proteomes" id="UP001149090"/>
    </source>
</evidence>
<feature type="chain" id="PRO_5040362060" evidence="2">
    <location>
        <begin position="21"/>
        <end position="700"/>
    </location>
</feature>
<accession>A0A9Q0RBG7</accession>
<feature type="transmembrane region" description="Helical" evidence="1">
    <location>
        <begin position="683"/>
        <end position="699"/>
    </location>
</feature>
<keyword evidence="2" id="KW-0732">Signal</keyword>
<keyword evidence="4" id="KW-1185">Reference proteome</keyword>
<evidence type="ECO:0000313" key="3">
    <source>
        <dbReference type="EMBL" id="KAJ5072689.1"/>
    </source>
</evidence>
<organism evidence="3 4">
    <name type="scientific">Anaeramoeba ignava</name>
    <name type="common">Anaerobic marine amoeba</name>
    <dbReference type="NCBI Taxonomy" id="1746090"/>
    <lineage>
        <taxon>Eukaryota</taxon>
        <taxon>Metamonada</taxon>
        <taxon>Anaeramoebidae</taxon>
        <taxon>Anaeramoeba</taxon>
    </lineage>
</organism>
<dbReference type="InterPro" id="IPR011048">
    <property type="entry name" value="Haem_d1_sf"/>
</dbReference>
<evidence type="ECO:0000256" key="2">
    <source>
        <dbReference type="SAM" id="SignalP"/>
    </source>
</evidence>
<dbReference type="Gene3D" id="2.130.10.10">
    <property type="entry name" value="YVTN repeat-like/Quinoprotein amine dehydrogenase"/>
    <property type="match status" value="1"/>
</dbReference>
<proteinExistence type="predicted"/>
<keyword evidence="1" id="KW-0812">Transmembrane</keyword>
<reference evidence="3" key="1">
    <citation type="submission" date="2022-10" db="EMBL/GenBank/DDBJ databases">
        <title>Novel sulphate-reducing endosymbionts in the free-living metamonad Anaeramoeba.</title>
        <authorList>
            <person name="Jerlstrom-Hultqvist J."/>
            <person name="Cepicka I."/>
            <person name="Gallot-Lavallee L."/>
            <person name="Salas-Leiva D."/>
            <person name="Curtis B.A."/>
            <person name="Zahonova K."/>
            <person name="Pipaliya S."/>
            <person name="Dacks J."/>
            <person name="Roger A.J."/>
        </authorList>
    </citation>
    <scope>NUCLEOTIDE SEQUENCE</scope>
    <source>
        <strain evidence="3">BMAN</strain>
    </source>
</reference>
<sequence length="700" mass="79250">MNFVLLFFISFTCFFFLVQSQVTLLNSFDFPFVMDNSQLGFLDEDEGFLYFLDRRDGGMLSYLWKYDMYTFEFLDYLNIGIGSGMKVCGAIDTVNKLLYVATYYVNNIFVKIDLNTMQVVDNITFSDLSANEPKKVEIDLVNQKAYVGYQNPIYVVKVDLASFTEESNLTLSNYMLIGSVIDVDNGILYVSTDSNSGNNATIYKIDLSTFTEVDSLLVSLSGVAYLRCGVIDSTNQMMYFGTNQNPMKIVKTNLTDFTSVGSVTVSGDQYCAAAGIDILNKIGYFISENGYLVYLNLTTFTITNSFYFNGTHTYTMVIDSYAENAYIPTEDSQIFQISLPELTEGKKRDFLDYSNPELILIDETNQIGYVYFDNYGGIIAKVDLQSFSLVDHLNLGLSDDIYQGEIDLTNGFIYLFPDTENLTITKIRLSNFSVDETVQLYSGGSVDATSFDQQNQILYVGLYNSSDSKDYLIKISCPDLQIIDSLEFPSLVTITNLYLDSAHEYLYIWVYDDSAVGSCYFLDKIQLSNLTQVGSVNLTQYDFTDPLLDQTHQLFFYGDQNTFSIFRVDLISMEVINDSLNISEWNSFQSSFIESSDTWVYFVVAYEDPYTDEYEKGGILQIEASSNELISNTTFNILSTSFMQIYDTTTNYGYLLDCSSTPIMLYQLSFPSVTPPPSSSQQILFSFLIFGIMILILGLF</sequence>
<dbReference type="InterPro" id="IPR015943">
    <property type="entry name" value="WD40/YVTN_repeat-like_dom_sf"/>
</dbReference>
<dbReference type="AlphaFoldDB" id="A0A9Q0RBG7"/>
<name>A0A9Q0RBG7_ANAIG</name>
<feature type="signal peptide" evidence="2">
    <location>
        <begin position="1"/>
        <end position="20"/>
    </location>
</feature>